<keyword evidence="3" id="KW-1185">Reference proteome</keyword>
<dbReference type="Gene3D" id="3.50.50.60">
    <property type="entry name" value="FAD/NAD(P)-binding domain"/>
    <property type="match status" value="1"/>
</dbReference>
<dbReference type="Gene3D" id="3.30.9.10">
    <property type="entry name" value="D-Amino Acid Oxidase, subunit A, domain 2"/>
    <property type="match status" value="1"/>
</dbReference>
<reference evidence="2 3" key="1">
    <citation type="journal article" date="2019" name="Int. J. Syst. Evol. Microbiol.">
        <title>The Global Catalogue of Microorganisms (GCM) 10K type strain sequencing project: providing services to taxonomists for standard genome sequencing and annotation.</title>
        <authorList>
            <consortium name="The Broad Institute Genomics Platform"/>
            <consortium name="The Broad Institute Genome Sequencing Center for Infectious Disease"/>
            <person name="Wu L."/>
            <person name="Ma J."/>
        </authorList>
    </citation>
    <scope>NUCLEOTIDE SEQUENCE [LARGE SCALE GENOMIC DNA]</scope>
    <source>
        <strain evidence="2 3">JCM 9383</strain>
    </source>
</reference>
<dbReference type="EMBL" id="BAAAUX010000014">
    <property type="protein sequence ID" value="GAA2792418.1"/>
    <property type="molecule type" value="Genomic_DNA"/>
</dbReference>
<sequence length="383" mass="42282">MNRALVVGAGIAGLSAALRLHRAGWRVTVLERSPRLRDGGYVVAFGGLGYDAAERMGILPALRERVLPSGELVFVRPDGRVRYRIPTSTVESLRGRRDLNLLRGDLESVLHDSVRAHADIRFGTTVTAIEQDDRRVRATLSDGSAEEADLLVGADGLHSTVRELVFGPERRFRLDLNHIASVFMLRECPSAVAGRSTASLTATGRTLAVLRLDDERSAAFFGYRTDDPDRQLALGPRKALPAEYGDMGWLAPDVLAQLPDAEPVYFDTVSQMRVDRWSRGRVVLLGDAAWCVTLFAGYGSSLAVGGADLLGAALERDSVEVALREWEARLRPEAERKQQLGRRVKGLYAPADPFRLWLRDLPLRLAAVRPVTRFLQRRLQLTG</sequence>
<dbReference type="RefSeq" id="WP_344680177.1">
    <property type="nucleotide sequence ID" value="NZ_BAAAUX010000014.1"/>
</dbReference>
<dbReference type="Pfam" id="PF01494">
    <property type="entry name" value="FAD_binding_3"/>
    <property type="match status" value="1"/>
</dbReference>
<evidence type="ECO:0000313" key="3">
    <source>
        <dbReference type="Proteomes" id="UP001500979"/>
    </source>
</evidence>
<dbReference type="InterPro" id="IPR051704">
    <property type="entry name" value="FAD_aromatic-hydroxylase"/>
</dbReference>
<dbReference type="PANTHER" id="PTHR46865">
    <property type="entry name" value="OXIDOREDUCTASE-RELATED"/>
    <property type="match status" value="1"/>
</dbReference>
<dbReference type="GO" id="GO:0004497">
    <property type="term" value="F:monooxygenase activity"/>
    <property type="evidence" value="ECO:0007669"/>
    <property type="project" value="UniProtKB-KW"/>
</dbReference>
<organism evidence="2 3">
    <name type="scientific">Saccharopolyspora taberi</name>
    <dbReference type="NCBI Taxonomy" id="60895"/>
    <lineage>
        <taxon>Bacteria</taxon>
        <taxon>Bacillati</taxon>
        <taxon>Actinomycetota</taxon>
        <taxon>Actinomycetes</taxon>
        <taxon>Pseudonocardiales</taxon>
        <taxon>Pseudonocardiaceae</taxon>
        <taxon>Saccharopolyspora</taxon>
    </lineage>
</organism>
<keyword evidence="2" id="KW-0560">Oxidoreductase</keyword>
<evidence type="ECO:0000313" key="2">
    <source>
        <dbReference type="EMBL" id="GAA2792418.1"/>
    </source>
</evidence>
<evidence type="ECO:0000259" key="1">
    <source>
        <dbReference type="Pfam" id="PF01494"/>
    </source>
</evidence>
<feature type="domain" description="FAD-binding" evidence="1">
    <location>
        <begin position="4"/>
        <end position="314"/>
    </location>
</feature>
<dbReference type="PRINTS" id="PR00420">
    <property type="entry name" value="RNGMNOXGNASE"/>
</dbReference>
<dbReference type="Proteomes" id="UP001500979">
    <property type="component" value="Unassembled WGS sequence"/>
</dbReference>
<dbReference type="PANTHER" id="PTHR46865:SF8">
    <property type="entry name" value="POSSIBLE OXIDOREDUCTASE"/>
    <property type="match status" value="1"/>
</dbReference>
<gene>
    <name evidence="2" type="ORF">GCM10010470_29000</name>
</gene>
<dbReference type="SUPFAM" id="SSF51905">
    <property type="entry name" value="FAD/NAD(P)-binding domain"/>
    <property type="match status" value="1"/>
</dbReference>
<name>A0ABN3VDH2_9PSEU</name>
<accession>A0ABN3VDH2</accession>
<dbReference type="InterPro" id="IPR036188">
    <property type="entry name" value="FAD/NAD-bd_sf"/>
</dbReference>
<dbReference type="InterPro" id="IPR002938">
    <property type="entry name" value="FAD-bd"/>
</dbReference>
<protein>
    <submittedName>
        <fullName evidence="2">FAD-dependent monooxygenase</fullName>
    </submittedName>
</protein>
<proteinExistence type="predicted"/>
<comment type="caution">
    <text evidence="2">The sequence shown here is derived from an EMBL/GenBank/DDBJ whole genome shotgun (WGS) entry which is preliminary data.</text>
</comment>
<keyword evidence="2" id="KW-0503">Monooxygenase</keyword>